<dbReference type="Pfam" id="PF08240">
    <property type="entry name" value="ADH_N"/>
    <property type="match status" value="1"/>
</dbReference>
<reference evidence="4" key="1">
    <citation type="submission" date="2011-12" db="EMBL/GenBank/DDBJ databases">
        <title>The genome sequence of Colletotrichum higginsianum IMI 34906.</title>
        <authorList>
            <person name="Ma L.-J."/>
            <person name="O'Connell R."/>
            <person name="van Themaat E.V.L."/>
            <person name="Stueber K."/>
            <person name="Young S.K."/>
            <person name="Zeng Q."/>
            <person name="Gargeya S."/>
            <person name="Fitzgerald M."/>
            <person name="Haas B."/>
            <person name="Abouelleil A."/>
            <person name="Alvarado L."/>
            <person name="Arachchi H.M."/>
            <person name="Berlin A."/>
            <person name="Chapman S.B."/>
            <person name="Gearin G."/>
            <person name="Goldberg J."/>
            <person name="Griggs A."/>
            <person name="Gujja S."/>
            <person name="Hansen M."/>
            <person name="Heiman D."/>
            <person name="Howarth C."/>
            <person name="Larimer J."/>
            <person name="Lui A."/>
            <person name="MacDonald P.J.P."/>
            <person name="McCowen C."/>
            <person name="Montmayeur A."/>
            <person name="Murphy C."/>
            <person name="Neiman D."/>
            <person name="Pearson M."/>
            <person name="Priest M."/>
            <person name="Roberts A."/>
            <person name="Saif S."/>
            <person name="Shea T."/>
            <person name="Sisk P."/>
            <person name="Stolte C."/>
            <person name="Sykes S."/>
            <person name="Wortman J."/>
            <person name="Nusbaum C."/>
            <person name="Birren B."/>
        </authorList>
    </citation>
    <scope>NUCLEOTIDE SEQUENCE</scope>
    <source>
        <strain evidence="4">IMI 349063</strain>
    </source>
</reference>
<dbReference type="Proteomes" id="UP000092177">
    <property type="component" value="Chromosome 3"/>
</dbReference>
<dbReference type="InterPro" id="IPR036291">
    <property type="entry name" value="NAD(P)-bd_dom_sf"/>
</dbReference>
<dbReference type="GO" id="GO:0016651">
    <property type="term" value="F:oxidoreductase activity, acting on NAD(P)H"/>
    <property type="evidence" value="ECO:0007669"/>
    <property type="project" value="InterPro"/>
</dbReference>
<evidence type="ECO:0000313" key="6">
    <source>
        <dbReference type="Proteomes" id="UP000007174"/>
    </source>
</evidence>
<dbReference type="InterPro" id="IPR011032">
    <property type="entry name" value="GroES-like_sf"/>
</dbReference>
<dbReference type="EMBL" id="CACQ02004468">
    <property type="protein sequence ID" value="CCF41068.1"/>
    <property type="molecule type" value="Genomic_DNA"/>
</dbReference>
<keyword evidence="7" id="KW-1185">Reference proteome</keyword>
<organism evidence="4 6">
    <name type="scientific">Colletotrichum higginsianum (strain IMI 349063)</name>
    <name type="common">Crucifer anthracnose fungus</name>
    <dbReference type="NCBI Taxonomy" id="759273"/>
    <lineage>
        <taxon>Eukaryota</taxon>
        <taxon>Fungi</taxon>
        <taxon>Dikarya</taxon>
        <taxon>Ascomycota</taxon>
        <taxon>Pezizomycotina</taxon>
        <taxon>Sordariomycetes</taxon>
        <taxon>Hypocreomycetidae</taxon>
        <taxon>Glomerellales</taxon>
        <taxon>Glomerellaceae</taxon>
        <taxon>Colletotrichum</taxon>
        <taxon>Colletotrichum destructivum species complex</taxon>
    </lineage>
</organism>
<dbReference type="eggNOG" id="KOG1198">
    <property type="taxonomic scope" value="Eukaryota"/>
</dbReference>
<comment type="similarity">
    <text evidence="1">Belongs to the zinc-containing alcohol dehydrogenase family.</text>
</comment>
<reference evidence="7" key="4">
    <citation type="journal article" date="2017" name="BMC Genomics">
        <title>Gapless genome assembly of Colletotrichum higginsianum reveals chromosome structure and association of transposable elements with secondary metabolite gene clusters.</title>
        <authorList>
            <person name="Dallery J.-F."/>
            <person name="Lapalu N."/>
            <person name="Zampounis A."/>
            <person name="Pigne S."/>
            <person name="Luyten I."/>
            <person name="Amselem J."/>
            <person name="Wittenberg A.H.J."/>
            <person name="Zhou S."/>
            <person name="de Queiroz M.V."/>
            <person name="Robin G.P."/>
            <person name="Auger A."/>
            <person name="Hainaut M."/>
            <person name="Henrissat B."/>
            <person name="Kim K.-T."/>
            <person name="Lee Y.-H."/>
            <person name="Lespinet O."/>
            <person name="Schwartz D.C."/>
            <person name="Thon M.R."/>
            <person name="O'Connell R.J."/>
        </authorList>
    </citation>
    <scope>NUCLEOTIDE SEQUENCE [LARGE SCALE GENOMIC DNA]</scope>
    <source>
        <strain evidence="7">IMI 349063</strain>
    </source>
</reference>
<dbReference type="HOGENOM" id="CLU_026673_16_0_1"/>
<keyword evidence="2" id="KW-0560">Oxidoreductase</keyword>
<dbReference type="OrthoDB" id="3233595at2759"/>
<reference evidence="5" key="3">
    <citation type="submission" date="2016-02" db="EMBL/GenBank/DDBJ databases">
        <title>Resequencing and annotation of the Colletotrichum higginsianum genome.</title>
        <authorList>
            <person name="O'Connell R."/>
            <person name="Zambounis A."/>
            <person name="Thon M."/>
            <person name="Dallery J.-F."/>
        </authorList>
    </citation>
    <scope>NUCLEOTIDE SEQUENCE [LARGE SCALE GENOMIC DNA]</scope>
    <source>
        <strain evidence="5">IMI 349063</strain>
    </source>
</reference>
<reference evidence="6" key="2">
    <citation type="journal article" date="2012" name="Nat. Genet.">
        <title>Lifestyle transitions in plant pathogenic Colletotrichum fungi deciphered by genome and transcriptome analyses.</title>
        <authorList>
            <person name="O'Connell R.J."/>
            <person name="Thon M.R."/>
            <person name="Hacquard S."/>
            <person name="Amyotte S.G."/>
            <person name="Kleemann J."/>
            <person name="Torres M.F."/>
            <person name="Damm U."/>
            <person name="Buiate E.A."/>
            <person name="Epstein L."/>
            <person name="Alkan N."/>
            <person name="Altmueller J."/>
            <person name="Alvarado-Balderrama L."/>
            <person name="Bauser C.A."/>
            <person name="Becker C."/>
            <person name="Birren B.W."/>
            <person name="Chen Z."/>
            <person name="Choi J."/>
            <person name="Crouch J.A."/>
            <person name="Duvick J.P."/>
            <person name="Farman M.A."/>
            <person name="Gan P."/>
            <person name="Heiman D."/>
            <person name="Henrissat B."/>
            <person name="Howard R.J."/>
            <person name="Kabbage M."/>
            <person name="Koch C."/>
            <person name="Kracher B."/>
            <person name="Kubo Y."/>
            <person name="Law A.D."/>
            <person name="Lebrun M.-H."/>
            <person name="Lee Y.-H."/>
            <person name="Miyara I."/>
            <person name="Moore N."/>
            <person name="Neumann U."/>
            <person name="Nordstroem K."/>
            <person name="Panaccione D.G."/>
            <person name="Panstruga R."/>
            <person name="Place M."/>
            <person name="Proctor R.H."/>
            <person name="Prusky D."/>
            <person name="Rech G."/>
            <person name="Reinhardt R."/>
            <person name="Rollins J.A."/>
            <person name="Rounsley S."/>
            <person name="Schardl C.L."/>
            <person name="Schwartz D.C."/>
            <person name="Shenoy N."/>
            <person name="Shirasu K."/>
            <person name="Sikhakolli U.R."/>
            <person name="Stueber K."/>
            <person name="Sukno S.A."/>
            <person name="Sweigard J.A."/>
            <person name="Takano Y."/>
            <person name="Takahara H."/>
            <person name="Trail F."/>
            <person name="van der Does H.C."/>
            <person name="Voll L.M."/>
            <person name="Will I."/>
            <person name="Young S."/>
            <person name="Zeng Q."/>
            <person name="Zhang J."/>
            <person name="Zhou S."/>
            <person name="Dickman M.B."/>
            <person name="Schulze-Lefert P."/>
            <person name="Ver Loren van Themaat E."/>
            <person name="Ma L.-J."/>
            <person name="Vaillancourt L.J."/>
        </authorList>
    </citation>
    <scope>NUCLEOTIDE SEQUENCE [LARGE SCALE GENOMIC DNA]</scope>
    <source>
        <strain evidence="6">IMI 349063</strain>
    </source>
</reference>
<dbReference type="CDD" id="cd08249">
    <property type="entry name" value="enoyl_reductase_like"/>
    <property type="match status" value="1"/>
</dbReference>
<name>H1VLG5_COLHI</name>
<dbReference type="InterPro" id="IPR013154">
    <property type="entry name" value="ADH-like_N"/>
</dbReference>
<sequence length="376" mass="40613">MKEAIVHKGMTVLNPNYCIWFSPPQQGPRVEIIDSPIPVPGPGQVLIRVVVAGSNPKDIKSTFWLPPSNTGDDVAGYIESVGEGVVEFRRNDRVAAFHEMFTPHGAFAEYAIAWAYTTFLLPESTSFEEAATIPLASLTAALGLYGDLRLPYPWTTPTDEDYPDSGPLVVYGAGTAVGAFAVQFASKGGVHPIICVAGQSKHHVETLLDRSKGDVVIDYRDGLEAVQDGIRKALNGKELLHVFDAVADHGSDKIIGPLIHPEKGRLTMTLLKQGAKGPKNPGVVFPESYVAPPLEGVADGVDAYWMGVGSIHNGSKHFGYIMSRYISLGLQEQWFKPHPHVLIPGGLNGVGIGLTRLLEGRAHGEKFVYRVVDTES</sequence>
<gene>
    <name evidence="4" type="ORF">CH063_02508</name>
    <name evidence="5" type="ORF">CH63R_03662</name>
</gene>
<dbReference type="STRING" id="759273.H1VLG5"/>
<evidence type="ECO:0000313" key="5">
    <source>
        <dbReference type="EMBL" id="OBR11366.1"/>
    </source>
</evidence>
<dbReference type="Gene3D" id="3.90.180.10">
    <property type="entry name" value="Medium-chain alcohol dehydrogenases, catalytic domain"/>
    <property type="match status" value="1"/>
</dbReference>
<dbReference type="AlphaFoldDB" id="H1VLG5"/>
<dbReference type="SUPFAM" id="SSF50129">
    <property type="entry name" value="GroES-like"/>
    <property type="match status" value="1"/>
</dbReference>
<dbReference type="InterPro" id="IPR047122">
    <property type="entry name" value="Trans-enoyl_RdTase-like"/>
</dbReference>
<dbReference type="EMBL" id="LTAN01000003">
    <property type="protein sequence ID" value="OBR11366.1"/>
    <property type="molecule type" value="Genomic_DNA"/>
</dbReference>
<dbReference type="PANTHER" id="PTHR45348:SF5">
    <property type="entry name" value="OXIDOREDUCTASE, PUTATIVE (AFU_ORTHOLOGUE AFUA_8G01420)-RELATED"/>
    <property type="match status" value="1"/>
</dbReference>
<dbReference type="VEuPathDB" id="FungiDB:CH63R_03662"/>
<feature type="domain" description="Enoyl reductase (ER)" evidence="3">
    <location>
        <begin position="27"/>
        <end position="301"/>
    </location>
</feature>
<evidence type="ECO:0000313" key="7">
    <source>
        <dbReference type="Proteomes" id="UP000092177"/>
    </source>
</evidence>
<evidence type="ECO:0000313" key="4">
    <source>
        <dbReference type="EMBL" id="CCF41068.1"/>
    </source>
</evidence>
<dbReference type="PANTHER" id="PTHR45348">
    <property type="entry name" value="HYPOTHETICAL OXIDOREDUCTASE (EUROFUNG)"/>
    <property type="match status" value="1"/>
</dbReference>
<dbReference type="RefSeq" id="XP_018159883.1">
    <property type="nucleotide sequence ID" value="XM_018298637.1"/>
</dbReference>
<protein>
    <submittedName>
        <fullName evidence="4">Alcohol dehydrogenase</fullName>
    </submittedName>
</protein>
<evidence type="ECO:0000256" key="2">
    <source>
        <dbReference type="ARBA" id="ARBA00023002"/>
    </source>
</evidence>
<dbReference type="Proteomes" id="UP000007174">
    <property type="component" value="Unassembled WGS sequence"/>
</dbReference>
<accession>H1VLG5</accession>
<evidence type="ECO:0000259" key="3">
    <source>
        <dbReference type="SMART" id="SM00829"/>
    </source>
</evidence>
<dbReference type="KEGG" id="chig:CH63R_03662"/>
<dbReference type="Gene3D" id="3.40.50.720">
    <property type="entry name" value="NAD(P)-binding Rossmann-like Domain"/>
    <property type="match status" value="1"/>
</dbReference>
<dbReference type="SUPFAM" id="SSF51735">
    <property type="entry name" value="NAD(P)-binding Rossmann-fold domains"/>
    <property type="match status" value="1"/>
</dbReference>
<dbReference type="SMART" id="SM00829">
    <property type="entry name" value="PKS_ER"/>
    <property type="match status" value="1"/>
</dbReference>
<proteinExistence type="inferred from homology"/>
<dbReference type="InterPro" id="IPR020843">
    <property type="entry name" value="ER"/>
</dbReference>
<dbReference type="GeneID" id="28862744"/>
<evidence type="ECO:0000256" key="1">
    <source>
        <dbReference type="ARBA" id="ARBA00008072"/>
    </source>
</evidence>